<evidence type="ECO:0000313" key="14">
    <source>
        <dbReference type="Proteomes" id="UP000654401"/>
    </source>
</evidence>
<dbReference type="InterPro" id="IPR012902">
    <property type="entry name" value="N_methyl_site"/>
</dbReference>
<protein>
    <recommendedName>
        <fullName evidence="2">Type II secretion system protein H</fullName>
    </recommendedName>
    <alternativeName>
        <fullName evidence="10">General secretion pathway protein H</fullName>
    </alternativeName>
</protein>
<evidence type="ECO:0000256" key="6">
    <source>
        <dbReference type="ARBA" id="ARBA00022692"/>
    </source>
</evidence>
<organism evidence="13 14">
    <name type="scientific">Candidatus Thiopontia autotrophica</name>
    <dbReference type="NCBI Taxonomy" id="2841688"/>
    <lineage>
        <taxon>Bacteria</taxon>
        <taxon>Pseudomonadati</taxon>
        <taxon>Pseudomonadota</taxon>
        <taxon>Gammaproteobacteria</taxon>
        <taxon>Candidatus Thiopontia</taxon>
    </lineage>
</organism>
<dbReference type="Pfam" id="PF12019">
    <property type="entry name" value="GspH"/>
    <property type="match status" value="1"/>
</dbReference>
<dbReference type="AlphaFoldDB" id="A0A8J6TSQ8"/>
<dbReference type="Pfam" id="PF07963">
    <property type="entry name" value="N_methyl"/>
    <property type="match status" value="1"/>
</dbReference>
<evidence type="ECO:0000256" key="5">
    <source>
        <dbReference type="ARBA" id="ARBA00022519"/>
    </source>
</evidence>
<accession>A0A8J6TSQ8</accession>
<name>A0A8J6TSQ8_9GAMM</name>
<evidence type="ECO:0000256" key="2">
    <source>
        <dbReference type="ARBA" id="ARBA00021549"/>
    </source>
</evidence>
<keyword evidence="4" id="KW-0488">Methylation</keyword>
<comment type="similarity">
    <text evidence="9">Belongs to the GSP H family.</text>
</comment>
<dbReference type="GO" id="GO:0005886">
    <property type="term" value="C:plasma membrane"/>
    <property type="evidence" value="ECO:0007669"/>
    <property type="project" value="UniProtKB-SubCell"/>
</dbReference>
<comment type="caution">
    <text evidence="13">The sequence shown here is derived from an EMBL/GenBank/DDBJ whole genome shotgun (WGS) entry which is preliminary data.</text>
</comment>
<feature type="compositionally biased region" description="Polar residues" evidence="11">
    <location>
        <begin position="174"/>
        <end position="183"/>
    </location>
</feature>
<gene>
    <name evidence="13" type="ORF">H8D24_05735</name>
</gene>
<dbReference type="GO" id="GO:0015627">
    <property type="term" value="C:type II protein secretion system complex"/>
    <property type="evidence" value="ECO:0007669"/>
    <property type="project" value="InterPro"/>
</dbReference>
<evidence type="ECO:0000256" key="4">
    <source>
        <dbReference type="ARBA" id="ARBA00022481"/>
    </source>
</evidence>
<evidence type="ECO:0000256" key="1">
    <source>
        <dbReference type="ARBA" id="ARBA00004377"/>
    </source>
</evidence>
<evidence type="ECO:0000259" key="12">
    <source>
        <dbReference type="Pfam" id="PF12019"/>
    </source>
</evidence>
<dbReference type="Gene3D" id="3.55.40.10">
    <property type="entry name" value="minor pseudopilin epsh domain"/>
    <property type="match status" value="1"/>
</dbReference>
<reference evidence="13 14" key="1">
    <citation type="submission" date="2020-08" db="EMBL/GenBank/DDBJ databases">
        <title>Bridging the membrane lipid divide: bacteria of the FCB group superphylum have the potential to synthesize archaeal ether lipids.</title>
        <authorList>
            <person name="Villanueva L."/>
            <person name="Von Meijenfeldt F.A.B."/>
            <person name="Westbye A.B."/>
            <person name="Yadav S."/>
            <person name="Hopmans E.C."/>
            <person name="Dutilh B.E."/>
            <person name="Sinninghe Damste J.S."/>
        </authorList>
    </citation>
    <scope>NUCLEOTIDE SEQUENCE [LARGE SCALE GENOMIC DNA]</scope>
    <source>
        <strain evidence="13">NIOZ-UU100</strain>
    </source>
</reference>
<dbReference type="Proteomes" id="UP000654401">
    <property type="component" value="Unassembled WGS sequence"/>
</dbReference>
<evidence type="ECO:0000256" key="8">
    <source>
        <dbReference type="ARBA" id="ARBA00023136"/>
    </source>
</evidence>
<evidence type="ECO:0000313" key="13">
    <source>
        <dbReference type="EMBL" id="MBC8519888.1"/>
    </source>
</evidence>
<feature type="region of interest" description="Disordered" evidence="11">
    <location>
        <begin position="163"/>
        <end position="183"/>
    </location>
</feature>
<evidence type="ECO:0000256" key="11">
    <source>
        <dbReference type="SAM" id="MobiDB-lite"/>
    </source>
</evidence>
<sequence length="183" mass="19889">MRGFTLPELLITLALLAIVLSQLTPDLSTILQQNRAYSVATEFSRELQLTRNEAIKRNRKVTLCKSSSGDDCNSSDQWESGWIMFENSDGDGKVDAVDIVLRTHGTLPVGITLRGIGNFKNRVTYKPTGDSTSFSRLVICSDNQLEGAQVIYINSTGRIRIADDGDGDGIPEDSSGNNISSCG</sequence>
<dbReference type="EMBL" id="JACNFK010000029">
    <property type="protein sequence ID" value="MBC8519888.1"/>
    <property type="molecule type" value="Genomic_DNA"/>
</dbReference>
<keyword evidence="6" id="KW-0812">Transmembrane</keyword>
<evidence type="ECO:0000256" key="3">
    <source>
        <dbReference type="ARBA" id="ARBA00022475"/>
    </source>
</evidence>
<dbReference type="InterPro" id="IPR022346">
    <property type="entry name" value="T2SS_GspH"/>
</dbReference>
<evidence type="ECO:0000256" key="10">
    <source>
        <dbReference type="ARBA" id="ARBA00030775"/>
    </source>
</evidence>
<dbReference type="InterPro" id="IPR045584">
    <property type="entry name" value="Pilin-like"/>
</dbReference>
<keyword evidence="5" id="KW-0997">Cell inner membrane</keyword>
<proteinExistence type="inferred from homology"/>
<comment type="subcellular location">
    <subcellularLocation>
        <location evidence="1">Cell inner membrane</location>
        <topology evidence="1">Single-pass membrane protein</topology>
    </subcellularLocation>
</comment>
<evidence type="ECO:0000256" key="9">
    <source>
        <dbReference type="ARBA" id="ARBA00025772"/>
    </source>
</evidence>
<evidence type="ECO:0000256" key="7">
    <source>
        <dbReference type="ARBA" id="ARBA00022989"/>
    </source>
</evidence>
<keyword evidence="7" id="KW-1133">Transmembrane helix</keyword>
<keyword evidence="3" id="KW-1003">Cell membrane</keyword>
<feature type="domain" description="General secretion pathway GspH" evidence="12">
    <location>
        <begin position="40"/>
        <end position="157"/>
    </location>
</feature>
<dbReference type="NCBIfam" id="TIGR02532">
    <property type="entry name" value="IV_pilin_GFxxxE"/>
    <property type="match status" value="1"/>
</dbReference>
<keyword evidence="8" id="KW-0472">Membrane</keyword>
<dbReference type="GO" id="GO:0015628">
    <property type="term" value="P:protein secretion by the type II secretion system"/>
    <property type="evidence" value="ECO:0007669"/>
    <property type="project" value="InterPro"/>
</dbReference>
<dbReference type="SUPFAM" id="SSF54523">
    <property type="entry name" value="Pili subunits"/>
    <property type="match status" value="1"/>
</dbReference>